<evidence type="ECO:0000259" key="7">
    <source>
        <dbReference type="PROSITE" id="PS50850"/>
    </source>
</evidence>
<gene>
    <name evidence="8" type="ORF">I215_04745</name>
</gene>
<protein>
    <submittedName>
        <fullName evidence="8">Major facilitator superfamily protein</fullName>
    </submittedName>
</protein>
<dbReference type="Pfam" id="PF07690">
    <property type="entry name" value="MFS_1"/>
    <property type="match status" value="1"/>
</dbReference>
<proteinExistence type="predicted"/>
<keyword evidence="9" id="KW-1185">Reference proteome</keyword>
<dbReference type="RefSeq" id="WP_008990822.1">
    <property type="nucleotide sequence ID" value="NZ_AMSG01000004.1"/>
</dbReference>
<evidence type="ECO:0000313" key="8">
    <source>
        <dbReference type="EMBL" id="EKF55831.1"/>
    </source>
</evidence>
<dbReference type="InterPro" id="IPR020846">
    <property type="entry name" value="MFS_dom"/>
</dbReference>
<dbReference type="InterPro" id="IPR011701">
    <property type="entry name" value="MFS"/>
</dbReference>
<feature type="transmembrane region" description="Helical" evidence="6">
    <location>
        <begin position="265"/>
        <end position="283"/>
    </location>
</feature>
<feature type="transmembrane region" description="Helical" evidence="6">
    <location>
        <begin position="226"/>
        <end position="245"/>
    </location>
</feature>
<organism evidence="8 9">
    <name type="scientific">Galbibacter marinus</name>
    <dbReference type="NCBI Taxonomy" id="555500"/>
    <lineage>
        <taxon>Bacteria</taxon>
        <taxon>Pseudomonadati</taxon>
        <taxon>Bacteroidota</taxon>
        <taxon>Flavobacteriia</taxon>
        <taxon>Flavobacteriales</taxon>
        <taxon>Flavobacteriaceae</taxon>
        <taxon>Galbibacter</taxon>
    </lineage>
</organism>
<accession>K2Q4T8</accession>
<feature type="transmembrane region" description="Helical" evidence="6">
    <location>
        <begin position="170"/>
        <end position="189"/>
    </location>
</feature>
<dbReference type="PANTHER" id="PTHR23513:SF6">
    <property type="entry name" value="MAJOR FACILITATOR SUPERFAMILY ASSOCIATED DOMAIN-CONTAINING PROTEIN"/>
    <property type="match status" value="1"/>
</dbReference>
<dbReference type="PANTHER" id="PTHR23513">
    <property type="entry name" value="INTEGRAL MEMBRANE EFFLUX PROTEIN-RELATED"/>
    <property type="match status" value="1"/>
</dbReference>
<comment type="caution">
    <text evidence="8">The sequence shown here is derived from an EMBL/GenBank/DDBJ whole genome shotgun (WGS) entry which is preliminary data.</text>
</comment>
<dbReference type="EMBL" id="AMSG01000004">
    <property type="protein sequence ID" value="EKF55831.1"/>
    <property type="molecule type" value="Genomic_DNA"/>
</dbReference>
<evidence type="ECO:0000256" key="4">
    <source>
        <dbReference type="ARBA" id="ARBA00022989"/>
    </source>
</evidence>
<dbReference type="Proteomes" id="UP000007364">
    <property type="component" value="Unassembled WGS sequence"/>
</dbReference>
<keyword evidence="5 6" id="KW-0472">Membrane</keyword>
<keyword evidence="3 6" id="KW-0812">Transmembrane</keyword>
<feature type="transmembrane region" description="Helical" evidence="6">
    <location>
        <begin position="12"/>
        <end position="35"/>
    </location>
</feature>
<dbReference type="Gene3D" id="1.20.1250.20">
    <property type="entry name" value="MFS general substrate transporter like domains"/>
    <property type="match status" value="1"/>
</dbReference>
<feature type="transmembrane region" description="Helical" evidence="6">
    <location>
        <begin position="290"/>
        <end position="308"/>
    </location>
</feature>
<feature type="transmembrane region" description="Helical" evidence="6">
    <location>
        <begin position="378"/>
        <end position="398"/>
    </location>
</feature>
<evidence type="ECO:0000256" key="6">
    <source>
        <dbReference type="SAM" id="Phobius"/>
    </source>
</evidence>
<evidence type="ECO:0000256" key="1">
    <source>
        <dbReference type="ARBA" id="ARBA00004651"/>
    </source>
</evidence>
<feature type="domain" description="Major facilitator superfamily (MFS) profile" evidence="7">
    <location>
        <begin position="11"/>
        <end position="404"/>
    </location>
</feature>
<dbReference type="PROSITE" id="PS50850">
    <property type="entry name" value="MFS"/>
    <property type="match status" value="1"/>
</dbReference>
<evidence type="ECO:0000256" key="2">
    <source>
        <dbReference type="ARBA" id="ARBA00022475"/>
    </source>
</evidence>
<dbReference type="PATRIC" id="fig|555500.3.peg.982"/>
<dbReference type="CDD" id="cd06173">
    <property type="entry name" value="MFS_MefA_like"/>
    <property type="match status" value="1"/>
</dbReference>
<name>K2Q4T8_9FLAO</name>
<keyword evidence="4 6" id="KW-1133">Transmembrane helix</keyword>
<sequence length="416" mass="44911">MSDIKLNWKRNFGIIWAGQFMSLISSSLVNFAIIIWLSLETGSAEVLAYAAIAALLPQSIIGLFSGVFVDRWDRRKTMIFSDGFIACCTLIIALLFHYGNASLWLIYTLLAFRSAGSAFHMPAMQAAVPMLAPKSELLRVAGINQIIQSVSNIAGPALGALAIGFMDIAYVMYIDIIGAVFAIASLLLVKIPHPKQEKQTSTGSRQLFADMQLGLKAITSNKGISLLFLFSVLATICIMPIAVLFPLMTLEHYNGEAFHMSIVEASWGVGMLIGGGVLGVLKLKTNKVTLINYTYLLMGLAFAISGLLPAWAFWIFVLLTTLSGIAGSLYNACFTTIIQQNIDPLLLGRVFAMFFSISLLPSLIGLLGTGFLADTIGINVTFIILGTTIILIGVCSFLSKEMLPLGNQSELDDSPA</sequence>
<keyword evidence="2" id="KW-1003">Cell membrane</keyword>
<feature type="transmembrane region" description="Helical" evidence="6">
    <location>
        <begin position="314"/>
        <end position="338"/>
    </location>
</feature>
<feature type="transmembrane region" description="Helical" evidence="6">
    <location>
        <begin position="350"/>
        <end position="372"/>
    </location>
</feature>
<dbReference type="GO" id="GO:0005886">
    <property type="term" value="C:plasma membrane"/>
    <property type="evidence" value="ECO:0007669"/>
    <property type="project" value="UniProtKB-SubCell"/>
</dbReference>
<comment type="subcellular location">
    <subcellularLocation>
        <location evidence="1">Cell membrane</location>
        <topology evidence="1">Multi-pass membrane protein</topology>
    </subcellularLocation>
</comment>
<evidence type="ECO:0000256" key="3">
    <source>
        <dbReference type="ARBA" id="ARBA00022692"/>
    </source>
</evidence>
<evidence type="ECO:0000313" key="9">
    <source>
        <dbReference type="Proteomes" id="UP000007364"/>
    </source>
</evidence>
<dbReference type="SUPFAM" id="SSF103473">
    <property type="entry name" value="MFS general substrate transporter"/>
    <property type="match status" value="1"/>
</dbReference>
<dbReference type="OrthoDB" id="9775268at2"/>
<dbReference type="AlphaFoldDB" id="K2Q4T8"/>
<evidence type="ECO:0000256" key="5">
    <source>
        <dbReference type="ARBA" id="ARBA00023136"/>
    </source>
</evidence>
<dbReference type="InterPro" id="IPR036259">
    <property type="entry name" value="MFS_trans_sf"/>
</dbReference>
<reference evidence="8 9" key="1">
    <citation type="journal article" date="2012" name="J. Bacteriol.">
        <title>Genome Sequence of Galbibacter marinum Type Strain ck-I2-15.</title>
        <authorList>
            <person name="Lai Q."/>
            <person name="Li C."/>
            <person name="Shao Z."/>
        </authorList>
    </citation>
    <scope>NUCLEOTIDE SEQUENCE [LARGE SCALE GENOMIC DNA]</scope>
    <source>
        <strain evidence="9">ck-I2-15</strain>
    </source>
</reference>
<feature type="transmembrane region" description="Helical" evidence="6">
    <location>
        <begin position="47"/>
        <end position="67"/>
    </location>
</feature>
<dbReference type="eggNOG" id="COG2814">
    <property type="taxonomic scope" value="Bacteria"/>
</dbReference>
<dbReference type="STRING" id="555500.I215_04745"/>
<dbReference type="GO" id="GO:0022857">
    <property type="term" value="F:transmembrane transporter activity"/>
    <property type="evidence" value="ECO:0007669"/>
    <property type="project" value="InterPro"/>
</dbReference>